<dbReference type="InterPro" id="IPR050542">
    <property type="entry name" value="Glycosyl_Hydrlase18_Chitinase"/>
</dbReference>
<dbReference type="Proteomes" id="UP000063919">
    <property type="component" value="Chromosome"/>
</dbReference>
<evidence type="ECO:0000256" key="3">
    <source>
        <dbReference type="ARBA" id="ARBA00023295"/>
    </source>
</evidence>
<evidence type="ECO:0000313" key="8">
    <source>
        <dbReference type="Proteomes" id="UP000063919"/>
    </source>
</evidence>
<dbReference type="Pfam" id="PF00704">
    <property type="entry name" value="Glyco_hydro_18"/>
    <property type="match status" value="1"/>
</dbReference>
<dbReference type="PANTHER" id="PTHR45708:SF49">
    <property type="entry name" value="ENDOCHITINASE"/>
    <property type="match status" value="1"/>
</dbReference>
<dbReference type="PROSITE" id="PS51257">
    <property type="entry name" value="PROKAR_LIPOPROTEIN"/>
    <property type="match status" value="1"/>
</dbReference>
<dbReference type="NCBIfam" id="NF038029">
    <property type="entry name" value="LP_plasma"/>
    <property type="match status" value="1"/>
</dbReference>
<keyword evidence="3 4" id="KW-0326">Glycosidase</keyword>
<dbReference type="InterPro" id="IPR054816">
    <property type="entry name" value="Lipoprotein_mollicutes-type_CS"/>
</dbReference>
<dbReference type="PANTHER" id="PTHR45708">
    <property type="entry name" value="ENDOCHITINASE"/>
    <property type="match status" value="1"/>
</dbReference>
<dbReference type="OrthoDB" id="315328at2"/>
<dbReference type="EMBL" id="CP012622">
    <property type="protein sequence ID" value="ALD66305.1"/>
    <property type="molecule type" value="Genomic_DNA"/>
</dbReference>
<dbReference type="InterPro" id="IPR011583">
    <property type="entry name" value="Chitinase_II/V-like_cat"/>
</dbReference>
<dbReference type="GO" id="GO:0008061">
    <property type="term" value="F:chitin binding"/>
    <property type="evidence" value="ECO:0007669"/>
    <property type="project" value="InterPro"/>
</dbReference>
<feature type="domain" description="GH18" evidence="6">
    <location>
        <begin position="114"/>
        <end position="411"/>
    </location>
</feature>
<dbReference type="InterPro" id="IPR017853">
    <property type="entry name" value="GH"/>
</dbReference>
<evidence type="ECO:0000313" key="7">
    <source>
        <dbReference type="EMBL" id="ALD66305.1"/>
    </source>
</evidence>
<name>A0A0M4JWH6_9MOLU</name>
<evidence type="ECO:0000256" key="2">
    <source>
        <dbReference type="ARBA" id="ARBA00022801"/>
    </source>
</evidence>
<comment type="similarity">
    <text evidence="5">Belongs to the glycosyl hydrolase 18 family.</text>
</comment>
<dbReference type="InterPro" id="IPR001579">
    <property type="entry name" value="Glyco_hydro_18_chit_AS"/>
</dbReference>
<evidence type="ECO:0000256" key="1">
    <source>
        <dbReference type="ARBA" id="ARBA00012729"/>
    </source>
</evidence>
<dbReference type="PROSITE" id="PS01095">
    <property type="entry name" value="GH18_1"/>
    <property type="match status" value="1"/>
</dbReference>
<dbReference type="PATRIC" id="fig|362837.3.peg.397"/>
<evidence type="ECO:0000256" key="5">
    <source>
        <dbReference type="RuleBase" id="RU004453"/>
    </source>
</evidence>
<gene>
    <name evidence="7" type="primary">chiA</name>
    <name evidence="7" type="ORF">SCANT_v1c03950</name>
</gene>
<dbReference type="PROSITE" id="PS51910">
    <property type="entry name" value="GH18_2"/>
    <property type="match status" value="1"/>
</dbReference>
<keyword evidence="8" id="KW-1185">Reference proteome</keyword>
<dbReference type="Gene3D" id="3.20.20.80">
    <property type="entry name" value="Glycosidases"/>
    <property type="match status" value="1"/>
</dbReference>
<organism evidence="7 8">
    <name type="scientific">Spiroplasma cantharicola</name>
    <dbReference type="NCBI Taxonomy" id="362837"/>
    <lineage>
        <taxon>Bacteria</taxon>
        <taxon>Bacillati</taxon>
        <taxon>Mycoplasmatota</taxon>
        <taxon>Mollicutes</taxon>
        <taxon>Entomoplasmatales</taxon>
        <taxon>Spiroplasmataceae</taxon>
        <taxon>Spiroplasma</taxon>
    </lineage>
</organism>
<accession>A0A0M4JWH6</accession>
<sequence length="432" mass="49310">MKKLLYLIPSVFLISSTSTSVVSCGLFSKDKKDEIKELEDDIRITNLGEIENNQEVAIINKLKELNSQLKIDSIKLSNITETKALVSSNGDGVYKGNLEVSFSLEKDPIESIDKVLVGYYYEWGGPAQVKPSFEEMANTNYNVIDISFLYSPTPYTMPVFEPWNPSDMKQGIKLLQSKGKKVLISMGGATGSEMRFRSNQKNELKQTILNVVNEYGFDGLDIDWEGSCLADRESQQVTIDALKEIKDENPEFIITMAPEMTYLKNNTESSGGSYIPFLKQLDKYYNWINPQFYNGWAFGPYVEAEEKQRLNLSVDLITNDDVALRAEFYYLMTKYLTTKYSRLNDFYLIDPDRFVLGASTNEPAGRGAATEQSIKGSYKLLSEDGIYTKGLMTWAINYDAYEGMIESNGQQIYFKKWSFESWYNETHNKEKK</sequence>
<reference evidence="7 8" key="1">
    <citation type="journal article" date="2015" name="Genome Announc.">
        <title>Complete Genome Sequence of Spiroplasma cantharicola CC-1T (DSM 21588), a Bacterium Isolated from Soldier Beetle (Cantharis carolinus).</title>
        <authorList>
            <person name="Lo W.S."/>
            <person name="Liu P.Y."/>
            <person name="Kuo C.H."/>
        </authorList>
    </citation>
    <scope>NUCLEOTIDE SEQUENCE [LARGE SCALE GENOMIC DNA]</scope>
    <source>
        <strain evidence="7 8">CC-1</strain>
    </source>
</reference>
<dbReference type="STRING" id="362837.SCANT_v1c03950"/>
<dbReference type="InterPro" id="IPR001223">
    <property type="entry name" value="Glyco_hydro18_cat"/>
</dbReference>
<dbReference type="SMART" id="SM00636">
    <property type="entry name" value="Glyco_18"/>
    <property type="match status" value="1"/>
</dbReference>
<proteinExistence type="inferred from homology"/>
<dbReference type="EC" id="3.2.1.14" evidence="1"/>
<evidence type="ECO:0000259" key="6">
    <source>
        <dbReference type="PROSITE" id="PS51910"/>
    </source>
</evidence>
<dbReference type="KEGG" id="scj:SCANT_v1c03950"/>
<dbReference type="GO" id="GO:0005975">
    <property type="term" value="P:carbohydrate metabolic process"/>
    <property type="evidence" value="ECO:0007669"/>
    <property type="project" value="InterPro"/>
</dbReference>
<protein>
    <recommendedName>
        <fullName evidence="1">chitinase</fullName>
        <ecNumber evidence="1">3.2.1.14</ecNumber>
    </recommendedName>
</protein>
<dbReference type="RefSeq" id="WP_053946064.1">
    <property type="nucleotide sequence ID" value="NZ_CP012622.1"/>
</dbReference>
<evidence type="ECO:0000256" key="4">
    <source>
        <dbReference type="RuleBase" id="RU000489"/>
    </source>
</evidence>
<dbReference type="AlphaFoldDB" id="A0A0M4JWH6"/>
<keyword evidence="2 4" id="KW-0378">Hydrolase</keyword>
<dbReference type="SUPFAM" id="SSF51445">
    <property type="entry name" value="(Trans)glycosidases"/>
    <property type="match status" value="1"/>
</dbReference>
<dbReference type="GO" id="GO:0008843">
    <property type="term" value="F:endochitinase activity"/>
    <property type="evidence" value="ECO:0007669"/>
    <property type="project" value="UniProtKB-EC"/>
</dbReference>